<dbReference type="VEuPathDB" id="AmoebaDB:NAEGRDRAFT_79477"/>
<name>D2VCZ6_NAEGR</name>
<dbReference type="KEGG" id="ngr:NAEGRDRAFT_79477"/>
<dbReference type="OrthoDB" id="10607564at2759"/>
<dbReference type="RefSeq" id="XP_002678136.1">
    <property type="nucleotide sequence ID" value="XM_002678090.1"/>
</dbReference>
<protein>
    <submittedName>
        <fullName evidence="1">Predicted protein</fullName>
    </submittedName>
</protein>
<dbReference type="InParanoid" id="D2VCZ6"/>
<evidence type="ECO:0000313" key="2">
    <source>
        <dbReference type="Proteomes" id="UP000006671"/>
    </source>
</evidence>
<accession>D2VCZ6</accession>
<gene>
    <name evidence="1" type="ORF">NAEGRDRAFT_79477</name>
</gene>
<dbReference type="GeneID" id="8850593"/>
<sequence>MCHPQTIQYQTIECASPSLHFVNPKIMFASTPVSKRVVQPPEQFAIYKRAKEELRRDTHNQLLMEQASGQSYKNVCRKLVFDNMDDDDVTITSPSNFQIHTPKLFGQP</sequence>
<dbReference type="AlphaFoldDB" id="D2VCZ6"/>
<proteinExistence type="predicted"/>
<reference evidence="1 2" key="1">
    <citation type="journal article" date="2010" name="Cell">
        <title>The genome of Naegleria gruberi illuminates early eukaryotic versatility.</title>
        <authorList>
            <person name="Fritz-Laylin L.K."/>
            <person name="Prochnik S.E."/>
            <person name="Ginger M.L."/>
            <person name="Dacks J.B."/>
            <person name="Carpenter M.L."/>
            <person name="Field M.C."/>
            <person name="Kuo A."/>
            <person name="Paredez A."/>
            <person name="Chapman J."/>
            <person name="Pham J."/>
            <person name="Shu S."/>
            <person name="Neupane R."/>
            <person name="Cipriano M."/>
            <person name="Mancuso J."/>
            <person name="Tu H."/>
            <person name="Salamov A."/>
            <person name="Lindquist E."/>
            <person name="Shapiro H."/>
            <person name="Lucas S."/>
            <person name="Grigoriev I.V."/>
            <person name="Cande W.Z."/>
            <person name="Fulton C."/>
            <person name="Rokhsar D.S."/>
            <person name="Dawson S.C."/>
        </authorList>
    </citation>
    <scope>NUCLEOTIDE SEQUENCE [LARGE SCALE GENOMIC DNA]</scope>
    <source>
        <strain evidence="1 2">NEG-M</strain>
    </source>
</reference>
<organism evidence="2">
    <name type="scientific">Naegleria gruberi</name>
    <name type="common">Amoeba</name>
    <dbReference type="NCBI Taxonomy" id="5762"/>
    <lineage>
        <taxon>Eukaryota</taxon>
        <taxon>Discoba</taxon>
        <taxon>Heterolobosea</taxon>
        <taxon>Tetramitia</taxon>
        <taxon>Eutetramitia</taxon>
        <taxon>Vahlkampfiidae</taxon>
        <taxon>Naegleria</taxon>
    </lineage>
</organism>
<dbReference type="Proteomes" id="UP000006671">
    <property type="component" value="Unassembled WGS sequence"/>
</dbReference>
<evidence type="ECO:0000313" key="1">
    <source>
        <dbReference type="EMBL" id="EFC45392.1"/>
    </source>
</evidence>
<dbReference type="EMBL" id="GG738863">
    <property type="protein sequence ID" value="EFC45392.1"/>
    <property type="molecule type" value="Genomic_DNA"/>
</dbReference>
<keyword evidence="2" id="KW-1185">Reference proteome</keyword>